<dbReference type="PROSITE" id="PS50076">
    <property type="entry name" value="DNAJ_2"/>
    <property type="match status" value="1"/>
</dbReference>
<sequence>MTNYYEILELEDFADIEAIKAAHRKPSKLYHPDLNNGSKLL</sequence>
<dbReference type="RefSeq" id="WP_149839936.1">
    <property type="nucleotide sequence ID" value="NZ_VUOC01000004.1"/>
</dbReference>
<organism evidence="2 3">
    <name type="scientific">Chitinophaga agrisoli</name>
    <dbReference type="NCBI Taxonomy" id="2607653"/>
    <lineage>
        <taxon>Bacteria</taxon>
        <taxon>Pseudomonadati</taxon>
        <taxon>Bacteroidota</taxon>
        <taxon>Chitinophagia</taxon>
        <taxon>Chitinophagales</taxon>
        <taxon>Chitinophagaceae</taxon>
        <taxon>Chitinophaga</taxon>
    </lineage>
</organism>
<dbReference type="Proteomes" id="UP000324611">
    <property type="component" value="Unassembled WGS sequence"/>
</dbReference>
<reference evidence="2 3" key="2">
    <citation type="submission" date="2019-09" db="EMBL/GenBank/DDBJ databases">
        <authorList>
            <person name="Jin C."/>
        </authorList>
    </citation>
    <scope>NUCLEOTIDE SEQUENCE [LARGE SCALE GENOMIC DNA]</scope>
    <source>
        <strain evidence="2 3">BN140078</strain>
    </source>
</reference>
<dbReference type="SUPFAM" id="SSF46565">
    <property type="entry name" value="Chaperone J-domain"/>
    <property type="match status" value="1"/>
</dbReference>
<dbReference type="Pfam" id="PF00226">
    <property type="entry name" value="DnaJ"/>
    <property type="match status" value="1"/>
</dbReference>
<proteinExistence type="predicted"/>
<dbReference type="EMBL" id="VUOC01000004">
    <property type="protein sequence ID" value="KAA2238757.1"/>
    <property type="molecule type" value="Genomic_DNA"/>
</dbReference>
<accession>A0A5B2VKI3</accession>
<feature type="domain" description="J" evidence="1">
    <location>
        <begin position="3"/>
        <end position="41"/>
    </location>
</feature>
<comment type="caution">
    <text evidence="2">The sequence shown here is derived from an EMBL/GenBank/DDBJ whole genome shotgun (WGS) entry which is preliminary data.</text>
</comment>
<dbReference type="InterPro" id="IPR036869">
    <property type="entry name" value="J_dom_sf"/>
</dbReference>
<dbReference type="Gene3D" id="1.10.287.110">
    <property type="entry name" value="DnaJ domain"/>
    <property type="match status" value="1"/>
</dbReference>
<dbReference type="AlphaFoldDB" id="A0A5B2VKI3"/>
<evidence type="ECO:0000313" key="2">
    <source>
        <dbReference type="EMBL" id="KAA2238757.1"/>
    </source>
</evidence>
<gene>
    <name evidence="2" type="ORF">F0L74_21315</name>
</gene>
<keyword evidence="3" id="KW-1185">Reference proteome</keyword>
<reference evidence="2 3" key="1">
    <citation type="submission" date="2019-09" db="EMBL/GenBank/DDBJ databases">
        <title>Chitinophaga ginsengihumi sp. nov., isolated from soil of ginseng rhizosphere.</title>
        <authorList>
            <person name="Lee J."/>
        </authorList>
    </citation>
    <scope>NUCLEOTIDE SEQUENCE [LARGE SCALE GENOMIC DNA]</scope>
    <source>
        <strain evidence="2 3">BN140078</strain>
    </source>
</reference>
<evidence type="ECO:0000259" key="1">
    <source>
        <dbReference type="PROSITE" id="PS50076"/>
    </source>
</evidence>
<name>A0A5B2VKI3_9BACT</name>
<evidence type="ECO:0000313" key="3">
    <source>
        <dbReference type="Proteomes" id="UP000324611"/>
    </source>
</evidence>
<dbReference type="CDD" id="cd06257">
    <property type="entry name" value="DnaJ"/>
    <property type="match status" value="1"/>
</dbReference>
<protein>
    <submittedName>
        <fullName evidence="2">J domain-containing protein</fullName>
    </submittedName>
</protein>
<dbReference type="InterPro" id="IPR001623">
    <property type="entry name" value="DnaJ_domain"/>
</dbReference>